<proteinExistence type="predicted"/>
<gene>
    <name evidence="4" type="ORF">BDA96_02G289400</name>
</gene>
<dbReference type="PANTHER" id="PTHR31415">
    <property type="entry name" value="OS05G0367900 PROTEIN"/>
    <property type="match status" value="1"/>
</dbReference>
<dbReference type="Proteomes" id="UP000807115">
    <property type="component" value="Chromosome 2"/>
</dbReference>
<evidence type="ECO:0000256" key="2">
    <source>
        <dbReference type="ARBA" id="ARBA00023136"/>
    </source>
</evidence>
<sequence length="219" mass="23210">MGQQLCEMHRVRRRARIIATALLVAFAAAATVLVVYLVFRPLKPQASVVRAAVYHMAAIAGNSSGGRGPPPYTLAASARFTAMLHNPSDRATVSYDSLFAYVTYRGEMVAPPVPLPGAVQERGADVALSPRFGLGGAVPVPVSAETAQALEGDCAAHRVELRLVVMGRVKYRSGPLMTGWRALYLRCDVTVGLGVDAAVGDDEAGDMPLLEYPKCSVDA</sequence>
<evidence type="ECO:0008006" key="6">
    <source>
        <dbReference type="Google" id="ProtNLM"/>
    </source>
</evidence>
<dbReference type="EMBL" id="CM027681">
    <property type="protein sequence ID" value="KAG0544596.1"/>
    <property type="molecule type" value="Genomic_DNA"/>
</dbReference>
<evidence type="ECO:0000313" key="4">
    <source>
        <dbReference type="EMBL" id="KAG0544596.1"/>
    </source>
</evidence>
<dbReference type="PANTHER" id="PTHR31415:SF81">
    <property type="entry name" value="OS09G0532200 PROTEIN"/>
    <property type="match status" value="1"/>
</dbReference>
<dbReference type="InterPro" id="IPR044839">
    <property type="entry name" value="NDR1-like"/>
</dbReference>
<reference evidence="4" key="2">
    <citation type="submission" date="2020-10" db="EMBL/GenBank/DDBJ databases">
        <authorList>
            <person name="Cooper E.A."/>
            <person name="Brenton Z.W."/>
            <person name="Flinn B.S."/>
            <person name="Jenkins J."/>
            <person name="Shu S."/>
            <person name="Flowers D."/>
            <person name="Luo F."/>
            <person name="Wang Y."/>
            <person name="Xia P."/>
            <person name="Barry K."/>
            <person name="Daum C."/>
            <person name="Lipzen A."/>
            <person name="Yoshinaga Y."/>
            <person name="Schmutz J."/>
            <person name="Saski C."/>
            <person name="Vermerris W."/>
            <person name="Kresovich S."/>
        </authorList>
    </citation>
    <scope>NUCLEOTIDE SEQUENCE</scope>
</reference>
<evidence type="ECO:0000256" key="3">
    <source>
        <dbReference type="SAM" id="Phobius"/>
    </source>
</evidence>
<comment type="caution">
    <text evidence="4">The sequence shown here is derived from an EMBL/GenBank/DDBJ whole genome shotgun (WGS) entry which is preliminary data.</text>
</comment>
<reference evidence="4" key="1">
    <citation type="journal article" date="2019" name="BMC Genomics">
        <title>A new reference genome for Sorghum bicolor reveals high levels of sequence similarity between sweet and grain genotypes: implications for the genetics of sugar metabolism.</title>
        <authorList>
            <person name="Cooper E.A."/>
            <person name="Brenton Z.W."/>
            <person name="Flinn B.S."/>
            <person name="Jenkins J."/>
            <person name="Shu S."/>
            <person name="Flowers D."/>
            <person name="Luo F."/>
            <person name="Wang Y."/>
            <person name="Xia P."/>
            <person name="Barry K."/>
            <person name="Daum C."/>
            <person name="Lipzen A."/>
            <person name="Yoshinaga Y."/>
            <person name="Schmutz J."/>
            <person name="Saski C."/>
            <person name="Vermerris W."/>
            <person name="Kresovich S."/>
        </authorList>
    </citation>
    <scope>NUCLEOTIDE SEQUENCE</scope>
</reference>
<dbReference type="GO" id="GO:0098542">
    <property type="term" value="P:defense response to other organism"/>
    <property type="evidence" value="ECO:0007669"/>
    <property type="project" value="InterPro"/>
</dbReference>
<accession>A0A921RRZ1</accession>
<dbReference type="OMA" id="DCAAHRV"/>
<comment type="subcellular location">
    <subcellularLocation>
        <location evidence="1">Membrane</location>
    </subcellularLocation>
</comment>
<keyword evidence="3" id="KW-1133">Transmembrane helix</keyword>
<keyword evidence="2 3" id="KW-0472">Membrane</keyword>
<evidence type="ECO:0000256" key="1">
    <source>
        <dbReference type="ARBA" id="ARBA00004370"/>
    </source>
</evidence>
<organism evidence="4 5">
    <name type="scientific">Sorghum bicolor</name>
    <name type="common">Sorghum</name>
    <name type="synonym">Sorghum vulgare</name>
    <dbReference type="NCBI Taxonomy" id="4558"/>
    <lineage>
        <taxon>Eukaryota</taxon>
        <taxon>Viridiplantae</taxon>
        <taxon>Streptophyta</taxon>
        <taxon>Embryophyta</taxon>
        <taxon>Tracheophyta</taxon>
        <taxon>Spermatophyta</taxon>
        <taxon>Magnoliopsida</taxon>
        <taxon>Liliopsida</taxon>
        <taxon>Poales</taxon>
        <taxon>Poaceae</taxon>
        <taxon>PACMAD clade</taxon>
        <taxon>Panicoideae</taxon>
        <taxon>Andropogonodae</taxon>
        <taxon>Andropogoneae</taxon>
        <taxon>Sorghinae</taxon>
        <taxon>Sorghum</taxon>
    </lineage>
</organism>
<name>A0A921RRZ1_SORBI</name>
<evidence type="ECO:0000313" key="5">
    <source>
        <dbReference type="Proteomes" id="UP000807115"/>
    </source>
</evidence>
<feature type="transmembrane region" description="Helical" evidence="3">
    <location>
        <begin position="17"/>
        <end position="39"/>
    </location>
</feature>
<dbReference type="KEGG" id="sbi:8054897"/>
<dbReference type="OrthoDB" id="746161at2759"/>
<dbReference type="AlphaFoldDB" id="A0A921RRZ1"/>
<dbReference type="GO" id="GO:0016020">
    <property type="term" value="C:membrane"/>
    <property type="evidence" value="ECO:0007669"/>
    <property type="project" value="UniProtKB-SubCell"/>
</dbReference>
<dbReference type="Gramene" id="EER99240">
    <property type="protein sequence ID" value="EER99240"/>
    <property type="gene ID" value="SORBI_3002G274900"/>
</dbReference>
<keyword evidence="3" id="KW-0812">Transmembrane</keyword>
<protein>
    <recommendedName>
        <fullName evidence="6">Late embryogenesis abundant protein LEA-2 subgroup domain-containing protein</fullName>
    </recommendedName>
</protein>